<evidence type="ECO:0000313" key="1">
    <source>
        <dbReference type="EMBL" id="SHM03674.1"/>
    </source>
</evidence>
<dbReference type="Pfam" id="PF16407">
    <property type="entry name" value="PKD_2"/>
    <property type="match status" value="1"/>
</dbReference>
<dbReference type="InterPro" id="IPR032183">
    <property type="entry name" value="PKD-like"/>
</dbReference>
<organism evidence="1 2">
    <name type="scientific">Chitinophaga jiangningensis</name>
    <dbReference type="NCBI Taxonomy" id="1419482"/>
    <lineage>
        <taxon>Bacteria</taxon>
        <taxon>Pseudomonadati</taxon>
        <taxon>Bacteroidota</taxon>
        <taxon>Chitinophagia</taxon>
        <taxon>Chitinophagales</taxon>
        <taxon>Chitinophagaceae</taxon>
        <taxon>Chitinophaga</taxon>
    </lineage>
</organism>
<reference evidence="1 2" key="1">
    <citation type="submission" date="2016-11" db="EMBL/GenBank/DDBJ databases">
        <authorList>
            <person name="Jaros S."/>
            <person name="Januszkiewicz K."/>
            <person name="Wedrychowicz H."/>
        </authorList>
    </citation>
    <scope>NUCLEOTIDE SEQUENCE [LARGE SCALE GENOMIC DNA]</scope>
    <source>
        <strain evidence="1 2">DSM 27406</strain>
    </source>
</reference>
<dbReference type="OrthoDB" id="1095195at2"/>
<dbReference type="Proteomes" id="UP000184420">
    <property type="component" value="Unassembled WGS sequence"/>
</dbReference>
<name>A0A1M7FHY4_9BACT</name>
<dbReference type="AlphaFoldDB" id="A0A1M7FHY4"/>
<dbReference type="RefSeq" id="WP_073083107.1">
    <property type="nucleotide sequence ID" value="NZ_FRBL01000006.1"/>
</dbReference>
<keyword evidence="2" id="KW-1185">Reference proteome</keyword>
<dbReference type="STRING" id="1419482.SAMN05444266_106150"/>
<evidence type="ECO:0000313" key="2">
    <source>
        <dbReference type="Proteomes" id="UP000184420"/>
    </source>
</evidence>
<accession>A0A1M7FHY4</accession>
<gene>
    <name evidence="1" type="ORF">SAMN05444266_106150</name>
</gene>
<sequence length="478" mass="53698">MTRQLYSCLCLLLLVLTGCFKDKGNYDLHPINELTITSTTPDTILVNQFDRIKMQVEIAQTMPSGDYNYRWTVYPYINAGSVNDTLGLSTAIDTVVKVNPGDYTLLFAATEKKTGISTFKKFFMRVSSIYSEGWIVLDGEGGDQQLSLIRPDGSVMRNVYQTANGEKLPANSFRVRVLNVYIGDQDIFLISKDGGVSMDYISFKKQLNYPNWFFKAPDTIAPANIFYNKLGVAGFVINNGKVHYLPFSYQGPRRYGAPLEGDYVISPYVFPMMSSDNAIFFDTKYRRFLSHANGKLTPLISPAGSAFDLANVGKTLVYAGESNNDFHNCLFKDLTADKFYVYRLNTAATNMAAEKYDVVDAPEIKDARLFASSGIYLQIYYAVGNKVYLLDIPAQKARLVYTFPAGTQITAMRLKMSTSLLISYPDNNRVITFGTLENNEGKVYSFSISNTGDFVNNTFTKVYTGFKKVVDLEYKNRK</sequence>
<protein>
    <submittedName>
        <fullName evidence="1">PKD-like family protein</fullName>
    </submittedName>
</protein>
<dbReference type="PROSITE" id="PS51257">
    <property type="entry name" value="PROKAR_LIPOPROTEIN"/>
    <property type="match status" value="1"/>
</dbReference>
<proteinExistence type="predicted"/>
<dbReference type="EMBL" id="FRBL01000006">
    <property type="protein sequence ID" value="SHM03674.1"/>
    <property type="molecule type" value="Genomic_DNA"/>
</dbReference>